<evidence type="ECO:0000313" key="1">
    <source>
        <dbReference type="EMBL" id="MBF9140869.1"/>
    </source>
</evidence>
<gene>
    <name evidence="1" type="ORF">I2I01_04440</name>
</gene>
<keyword evidence="2" id="KW-1185">Reference proteome</keyword>
<dbReference type="Proteomes" id="UP000645610">
    <property type="component" value="Unassembled WGS sequence"/>
</dbReference>
<organism evidence="1 2">
    <name type="scientific">Hymenobacter properus</name>
    <dbReference type="NCBI Taxonomy" id="2791026"/>
    <lineage>
        <taxon>Bacteria</taxon>
        <taxon>Pseudomonadati</taxon>
        <taxon>Bacteroidota</taxon>
        <taxon>Cytophagia</taxon>
        <taxon>Cytophagales</taxon>
        <taxon>Hymenobacteraceae</taxon>
        <taxon>Hymenobacter</taxon>
    </lineage>
</organism>
<protein>
    <submittedName>
        <fullName evidence="1">Uncharacterized protein</fullName>
    </submittedName>
</protein>
<sequence length="69" mass="8186">MIPYGQFGYDVGNLVQLRWPGPVYVVRWRGWVMTRLPNGMNHRMAVYWLGPPHWDCYFEDELRPIGHPG</sequence>
<dbReference type="AlphaFoldDB" id="A0A931BCP6"/>
<name>A0A931BCP6_9BACT</name>
<dbReference type="RefSeq" id="WP_196285205.1">
    <property type="nucleotide sequence ID" value="NZ_JADQDP010000001.1"/>
</dbReference>
<comment type="caution">
    <text evidence="1">The sequence shown here is derived from an EMBL/GenBank/DDBJ whole genome shotgun (WGS) entry which is preliminary data.</text>
</comment>
<dbReference type="EMBL" id="JADQDP010000001">
    <property type="protein sequence ID" value="MBF9140869.1"/>
    <property type="molecule type" value="Genomic_DNA"/>
</dbReference>
<evidence type="ECO:0000313" key="2">
    <source>
        <dbReference type="Proteomes" id="UP000645610"/>
    </source>
</evidence>
<accession>A0A931BCP6</accession>
<reference evidence="1 2" key="1">
    <citation type="submission" date="2020-11" db="EMBL/GenBank/DDBJ databases">
        <authorList>
            <person name="Kim M.K."/>
        </authorList>
    </citation>
    <scope>NUCLEOTIDE SEQUENCE [LARGE SCALE GENOMIC DNA]</scope>
    <source>
        <strain evidence="1 2">BT439</strain>
    </source>
</reference>
<proteinExistence type="predicted"/>